<comment type="caution">
    <text evidence="2">The sequence shown here is derived from an EMBL/GenBank/DDBJ whole genome shotgun (WGS) entry which is preliminary data.</text>
</comment>
<keyword evidence="3" id="KW-1185">Reference proteome</keyword>
<proteinExistence type="predicted"/>
<protein>
    <submittedName>
        <fullName evidence="2">Glycerophosphodiester phosphodiesterase</fullName>
    </submittedName>
</protein>
<dbReference type="PANTHER" id="PTHR46211:SF1">
    <property type="entry name" value="GLYCEROPHOSPHODIESTER PHOSPHODIESTERASE, CYTOPLASMIC"/>
    <property type="match status" value="1"/>
</dbReference>
<dbReference type="Proteomes" id="UP000187151">
    <property type="component" value="Unassembled WGS sequence"/>
</dbReference>
<gene>
    <name evidence="2" type="ORF">AVW11_18965</name>
</gene>
<name>A0ABX3G0B7_9ACTN</name>
<feature type="domain" description="GP-PDE" evidence="1">
    <location>
        <begin position="3"/>
        <end position="227"/>
    </location>
</feature>
<dbReference type="InterPro" id="IPR030395">
    <property type="entry name" value="GP_PDE_dom"/>
</dbReference>
<dbReference type="PROSITE" id="PS51704">
    <property type="entry name" value="GP_PDE"/>
    <property type="match status" value="1"/>
</dbReference>
<dbReference type="SUPFAM" id="SSF51695">
    <property type="entry name" value="PLC-like phosphodiesterases"/>
    <property type="match status" value="1"/>
</dbReference>
<accession>A0ABX3G0B7</accession>
<reference evidence="2 3" key="1">
    <citation type="submission" date="2016-01" db="EMBL/GenBank/DDBJ databases">
        <title>Streptomyces amritsarensis strain MTCC 11845 genome sequencing and assembly.</title>
        <authorList>
            <person name="Sharma D."/>
            <person name="Nair G.R."/>
            <person name="Kaur G."/>
            <person name="Manhas R.K."/>
            <person name="Mayilraj S."/>
        </authorList>
    </citation>
    <scope>NUCLEOTIDE SEQUENCE [LARGE SCALE GENOMIC DNA]</scope>
    <source>
        <strain evidence="2 3">MTCC 11845</strain>
    </source>
</reference>
<dbReference type="EMBL" id="MQUR01000043">
    <property type="protein sequence ID" value="OLZ64293.1"/>
    <property type="molecule type" value="Genomic_DNA"/>
</dbReference>
<dbReference type="RefSeq" id="WP_030845504.1">
    <property type="nucleotide sequence ID" value="NZ_JBHYUY010000016.1"/>
</dbReference>
<dbReference type="Pfam" id="PF03009">
    <property type="entry name" value="GDPD"/>
    <property type="match status" value="1"/>
</dbReference>
<evidence type="ECO:0000313" key="2">
    <source>
        <dbReference type="EMBL" id="OLZ64293.1"/>
    </source>
</evidence>
<sequence>MTFLTIGHRGVMGVEPENTLRSYLRAERSGMDAIALDLRLSKDGVLVAVHDPEVDRTTDGSGAVADLTLAELRGLDAGQGERVPVFEEVLEAVRSPLHVSVQDRPAAVALAELLLRRDLVSRVEIASAHESVLTEAARRVPGVRTTLSVSSPGGDTGALVGRALAAGAATIALDIHHIALETVEAAHTAGLRITALAVNTLDQLRLARALGLDGVATDFPEIRSTGRFTA</sequence>
<dbReference type="Gene3D" id="3.20.20.190">
    <property type="entry name" value="Phosphatidylinositol (PI) phosphodiesterase"/>
    <property type="match status" value="1"/>
</dbReference>
<evidence type="ECO:0000259" key="1">
    <source>
        <dbReference type="PROSITE" id="PS51704"/>
    </source>
</evidence>
<dbReference type="InterPro" id="IPR017946">
    <property type="entry name" value="PLC-like_Pdiesterase_TIM-brl"/>
</dbReference>
<dbReference type="PANTHER" id="PTHR46211">
    <property type="entry name" value="GLYCEROPHOSPHORYL DIESTER PHOSPHODIESTERASE"/>
    <property type="match status" value="1"/>
</dbReference>
<organism evidence="2 3">
    <name type="scientific">Streptomyces amritsarensis</name>
    <dbReference type="NCBI Taxonomy" id="681158"/>
    <lineage>
        <taxon>Bacteria</taxon>
        <taxon>Bacillati</taxon>
        <taxon>Actinomycetota</taxon>
        <taxon>Actinomycetes</taxon>
        <taxon>Kitasatosporales</taxon>
        <taxon>Streptomycetaceae</taxon>
        <taxon>Streptomyces</taxon>
    </lineage>
</organism>
<evidence type="ECO:0000313" key="3">
    <source>
        <dbReference type="Proteomes" id="UP000187151"/>
    </source>
</evidence>